<dbReference type="Proteomes" id="UP000177152">
    <property type="component" value="Unassembled WGS sequence"/>
</dbReference>
<protein>
    <submittedName>
        <fullName evidence="1">Uncharacterized protein</fullName>
    </submittedName>
</protein>
<reference evidence="1 2" key="1">
    <citation type="journal article" date="2016" name="Nat. Commun.">
        <title>Thousands of microbial genomes shed light on interconnected biogeochemical processes in an aquifer system.</title>
        <authorList>
            <person name="Anantharaman K."/>
            <person name="Brown C.T."/>
            <person name="Hug L.A."/>
            <person name="Sharon I."/>
            <person name="Castelle C.J."/>
            <person name="Probst A.J."/>
            <person name="Thomas B.C."/>
            <person name="Singh A."/>
            <person name="Wilkins M.J."/>
            <person name="Karaoz U."/>
            <person name="Brodie E.L."/>
            <person name="Williams K.H."/>
            <person name="Hubbard S.S."/>
            <person name="Banfield J.F."/>
        </authorList>
    </citation>
    <scope>NUCLEOTIDE SEQUENCE [LARGE SCALE GENOMIC DNA]</scope>
</reference>
<comment type="caution">
    <text evidence="1">The sequence shown here is derived from an EMBL/GenBank/DDBJ whole genome shotgun (WGS) entry which is preliminary data.</text>
</comment>
<evidence type="ECO:0000313" key="1">
    <source>
        <dbReference type="EMBL" id="OGZ95234.1"/>
    </source>
</evidence>
<dbReference type="AlphaFoldDB" id="A0A1G2K712"/>
<sequence length="90" mass="9787">MKRAEFRTFVQSDLSQSGAVKKTCDPCGGTCITYTKHSVKERGPNYKPSVKLAEGLFVIIKVREFYLGMGVLATYGGSKTGEKGSGTIFK</sequence>
<name>A0A1G2K712_9BACT</name>
<proteinExistence type="predicted"/>
<evidence type="ECO:0000313" key="2">
    <source>
        <dbReference type="Proteomes" id="UP000177152"/>
    </source>
</evidence>
<accession>A0A1G2K712</accession>
<dbReference type="EMBL" id="MHQC01000015">
    <property type="protein sequence ID" value="OGZ95234.1"/>
    <property type="molecule type" value="Genomic_DNA"/>
</dbReference>
<gene>
    <name evidence="1" type="ORF">A2633_00160</name>
</gene>
<organism evidence="1 2">
    <name type="scientific">Candidatus Sungbacteria bacterium RIFCSPHIGHO2_01_FULL_47_32</name>
    <dbReference type="NCBI Taxonomy" id="1802264"/>
    <lineage>
        <taxon>Bacteria</taxon>
        <taxon>Candidatus Sungiibacteriota</taxon>
    </lineage>
</organism>